<comment type="caution">
    <text evidence="1">The sequence shown here is derived from an EMBL/GenBank/DDBJ whole genome shotgun (WGS) entry which is preliminary data.</text>
</comment>
<dbReference type="PROSITE" id="PS51704">
    <property type="entry name" value="GP_PDE"/>
    <property type="match status" value="1"/>
</dbReference>
<reference evidence="1 2" key="1">
    <citation type="submission" date="2019-10" db="EMBL/GenBank/DDBJ databases">
        <title>Nonomuraea sp. nov., isolated from Phyllanthus amarus.</title>
        <authorList>
            <person name="Klykleung N."/>
            <person name="Tanasupawat S."/>
        </authorList>
    </citation>
    <scope>NUCLEOTIDE SEQUENCE [LARGE SCALE GENOMIC DNA]</scope>
    <source>
        <strain evidence="1 2">PA1-10</strain>
    </source>
</reference>
<dbReference type="PANTHER" id="PTHR46211:SF1">
    <property type="entry name" value="GLYCEROPHOSPHODIESTER PHOSPHODIESTERASE, CYTOPLASMIC"/>
    <property type="match status" value="1"/>
</dbReference>
<dbReference type="Pfam" id="PF03009">
    <property type="entry name" value="GDPD"/>
    <property type="match status" value="1"/>
</dbReference>
<evidence type="ECO:0000313" key="2">
    <source>
        <dbReference type="Proteomes" id="UP000312512"/>
    </source>
</evidence>
<gene>
    <name evidence="1" type="ORF">FH608_009715</name>
</gene>
<dbReference type="EMBL" id="VDLX02000003">
    <property type="protein sequence ID" value="KAB8195776.1"/>
    <property type="molecule type" value="Genomic_DNA"/>
</dbReference>
<protein>
    <submittedName>
        <fullName evidence="1">Glycerophosphodiester phosphodiesterase</fullName>
    </submittedName>
</protein>
<proteinExistence type="predicted"/>
<dbReference type="OrthoDB" id="9758957at2"/>
<dbReference type="RefSeq" id="WP_139630093.1">
    <property type="nucleotide sequence ID" value="NZ_VDLX02000003.1"/>
</dbReference>
<sequence length="258" mass="27328">MSVAISAHRGGPGAGGGHSTWATYEAAVTSGAEYAEFDIRRTQDGVYIAHHDAHLSVGPATARPSGDSATAHPSDGPATARRARGPAIADLTYAEVCEFLGFEVPRIDELMTFLGGKLKGHLDVKEPGYEAEIVDMALAAFGPDDFVATGIEDAAIPAIKAAHPEVVVGLSLGRNRVPALNELFPIARIRACGADWVAVRHDIARMNALRACARHGIGVMVWTVDEPALMDLFLADPRVDVLISNLPAEAVARRRNLP</sequence>
<accession>A0A5C4WQH0</accession>
<evidence type="ECO:0000313" key="1">
    <source>
        <dbReference type="EMBL" id="KAB8195776.1"/>
    </source>
</evidence>
<dbReference type="PANTHER" id="PTHR46211">
    <property type="entry name" value="GLYCEROPHOSPHORYL DIESTER PHOSPHODIESTERASE"/>
    <property type="match status" value="1"/>
</dbReference>
<keyword evidence="2" id="KW-1185">Reference proteome</keyword>
<dbReference type="GO" id="GO:0006629">
    <property type="term" value="P:lipid metabolic process"/>
    <property type="evidence" value="ECO:0007669"/>
    <property type="project" value="InterPro"/>
</dbReference>
<dbReference type="GO" id="GO:0008081">
    <property type="term" value="F:phosphoric diester hydrolase activity"/>
    <property type="evidence" value="ECO:0007669"/>
    <property type="project" value="InterPro"/>
</dbReference>
<dbReference type="InterPro" id="IPR017946">
    <property type="entry name" value="PLC-like_Pdiesterase_TIM-brl"/>
</dbReference>
<dbReference type="SUPFAM" id="SSF51695">
    <property type="entry name" value="PLC-like phosphodiesterases"/>
    <property type="match status" value="1"/>
</dbReference>
<dbReference type="Proteomes" id="UP000312512">
    <property type="component" value="Unassembled WGS sequence"/>
</dbReference>
<organism evidence="1 2">
    <name type="scientific">Nonomuraea phyllanthi</name>
    <dbReference type="NCBI Taxonomy" id="2219224"/>
    <lineage>
        <taxon>Bacteria</taxon>
        <taxon>Bacillati</taxon>
        <taxon>Actinomycetota</taxon>
        <taxon>Actinomycetes</taxon>
        <taxon>Streptosporangiales</taxon>
        <taxon>Streptosporangiaceae</taxon>
        <taxon>Nonomuraea</taxon>
    </lineage>
</organism>
<dbReference type="Gene3D" id="3.20.20.190">
    <property type="entry name" value="Phosphatidylinositol (PI) phosphodiesterase"/>
    <property type="match status" value="1"/>
</dbReference>
<dbReference type="InterPro" id="IPR030395">
    <property type="entry name" value="GP_PDE_dom"/>
</dbReference>
<dbReference type="AlphaFoldDB" id="A0A5C4WQH0"/>
<name>A0A5C4WQH0_9ACTN</name>